<dbReference type="Proteomes" id="UP001602245">
    <property type="component" value="Unassembled WGS sequence"/>
</dbReference>
<dbReference type="SMART" id="SM00342">
    <property type="entry name" value="HTH_ARAC"/>
    <property type="match status" value="1"/>
</dbReference>
<evidence type="ECO:0000313" key="3">
    <source>
        <dbReference type="Proteomes" id="UP001602245"/>
    </source>
</evidence>
<dbReference type="Pfam" id="PF12833">
    <property type="entry name" value="HTH_18"/>
    <property type="match status" value="1"/>
</dbReference>
<accession>A0ABW6W9A4</accession>
<gene>
    <name evidence="2" type="ORF">ACFY35_07540</name>
</gene>
<keyword evidence="3" id="KW-1185">Reference proteome</keyword>
<dbReference type="SUPFAM" id="SSF52317">
    <property type="entry name" value="Class I glutamine amidotransferase-like"/>
    <property type="match status" value="1"/>
</dbReference>
<reference evidence="2 3" key="1">
    <citation type="submission" date="2024-10" db="EMBL/GenBank/DDBJ databases">
        <title>The Natural Products Discovery Center: Release of the First 8490 Sequenced Strains for Exploring Actinobacteria Biosynthetic Diversity.</title>
        <authorList>
            <person name="Kalkreuter E."/>
            <person name="Kautsar S.A."/>
            <person name="Yang D."/>
            <person name="Bader C.D."/>
            <person name="Teijaro C.N."/>
            <person name="Fluegel L."/>
            <person name="Davis C.M."/>
            <person name="Simpson J.R."/>
            <person name="Lauterbach L."/>
            <person name="Steele A.D."/>
            <person name="Gui C."/>
            <person name="Meng S."/>
            <person name="Li G."/>
            <person name="Viehrig K."/>
            <person name="Ye F."/>
            <person name="Su P."/>
            <person name="Kiefer A.F."/>
            <person name="Nichols A."/>
            <person name="Cepeda A.J."/>
            <person name="Yan W."/>
            <person name="Fan B."/>
            <person name="Jiang Y."/>
            <person name="Adhikari A."/>
            <person name="Zheng C.-J."/>
            <person name="Schuster L."/>
            <person name="Cowan T.M."/>
            <person name="Smanski M.J."/>
            <person name="Chevrette M.G."/>
            <person name="De Carvalho L.P.S."/>
            <person name="Shen B."/>
        </authorList>
    </citation>
    <scope>NUCLEOTIDE SEQUENCE [LARGE SCALE GENOMIC DNA]</scope>
    <source>
        <strain evidence="2 3">NPDC000087</strain>
    </source>
</reference>
<dbReference type="PANTHER" id="PTHR43130">
    <property type="entry name" value="ARAC-FAMILY TRANSCRIPTIONAL REGULATOR"/>
    <property type="match status" value="1"/>
</dbReference>
<dbReference type="Pfam" id="PF01965">
    <property type="entry name" value="DJ-1_PfpI"/>
    <property type="match status" value="1"/>
</dbReference>
<dbReference type="Gene3D" id="3.40.50.880">
    <property type="match status" value="1"/>
</dbReference>
<comment type="caution">
    <text evidence="2">The sequence shown here is derived from an EMBL/GenBank/DDBJ whole genome shotgun (WGS) entry which is preliminary data.</text>
</comment>
<proteinExistence type="predicted"/>
<dbReference type="InterPro" id="IPR002818">
    <property type="entry name" value="DJ-1/PfpI"/>
</dbReference>
<organism evidence="2 3">
    <name type="scientific">Paractinoplanes globisporus</name>
    <dbReference type="NCBI Taxonomy" id="113565"/>
    <lineage>
        <taxon>Bacteria</taxon>
        <taxon>Bacillati</taxon>
        <taxon>Actinomycetota</taxon>
        <taxon>Actinomycetes</taxon>
        <taxon>Micromonosporales</taxon>
        <taxon>Micromonosporaceae</taxon>
        <taxon>Paractinoplanes</taxon>
    </lineage>
</organism>
<dbReference type="PROSITE" id="PS01124">
    <property type="entry name" value="HTH_ARAC_FAMILY_2"/>
    <property type="match status" value="1"/>
</dbReference>
<sequence length="310" mass="33204">MRIGLLMNDGCFASGVAALLDVLGTADAVRADVDPSIPAIETVLAGPKRTVHLGSGLSVKTQRPLTELDDLDIVVVPAMGTMTGPATEAALDSRAGQALVRALRSVDPGRVRFAAACTGVFPLAASGLADGRRVTTTWFLAGAFRRRFPAVSLDLDSMVVRDGGVITAGAAFAHIDLALTLVRAVSGDLARQVARLLVIDERPSQAAYVAYDQMAHDDQLVLAFERHARKHLAEPFDVTLAAAAIGVTRRTLERRTKQALGLSPLGVIHRLRLQQAEYLRRTGDLSVEQIARHVGYANAATLRSLQRRHR</sequence>
<dbReference type="Gene3D" id="1.10.10.60">
    <property type="entry name" value="Homeodomain-like"/>
    <property type="match status" value="1"/>
</dbReference>
<dbReference type="PANTHER" id="PTHR43130:SF3">
    <property type="entry name" value="HTH-TYPE TRANSCRIPTIONAL REGULATOR RV1931C"/>
    <property type="match status" value="1"/>
</dbReference>
<evidence type="ECO:0000259" key="1">
    <source>
        <dbReference type="PROSITE" id="PS01124"/>
    </source>
</evidence>
<feature type="domain" description="HTH araC/xylS-type" evidence="1">
    <location>
        <begin position="218"/>
        <end position="310"/>
    </location>
</feature>
<evidence type="ECO:0000313" key="2">
    <source>
        <dbReference type="EMBL" id="MFF5289274.1"/>
    </source>
</evidence>
<dbReference type="EMBL" id="JBIAZU010000001">
    <property type="protein sequence ID" value="MFF5289274.1"/>
    <property type="molecule type" value="Genomic_DNA"/>
</dbReference>
<dbReference type="RefSeq" id="WP_020509615.1">
    <property type="nucleotide sequence ID" value="NZ_JBIAZU010000001.1"/>
</dbReference>
<dbReference type="InterPro" id="IPR029062">
    <property type="entry name" value="Class_I_gatase-like"/>
</dbReference>
<dbReference type="InterPro" id="IPR052158">
    <property type="entry name" value="INH-QAR"/>
</dbReference>
<protein>
    <submittedName>
        <fullName evidence="2">GlxA family transcriptional regulator</fullName>
    </submittedName>
</protein>
<dbReference type="InterPro" id="IPR018060">
    <property type="entry name" value="HTH_AraC"/>
</dbReference>
<name>A0ABW6W9A4_9ACTN</name>